<evidence type="ECO:0000313" key="2">
    <source>
        <dbReference type="Proteomes" id="UP001139006"/>
    </source>
</evidence>
<sequence length="84" mass="9716">MNTTKNTDIVSAQIVQLGSQIITLKTENNEVITVSRPASTRKDKLFMKTMHDILKSGLWIPVNKKLKQILRYDWFDTPVESYSF</sequence>
<dbReference type="Proteomes" id="UP001139006">
    <property type="component" value="Unassembled WGS sequence"/>
</dbReference>
<dbReference type="EMBL" id="JAIULA010000017">
    <property type="protein sequence ID" value="MCP0887409.1"/>
    <property type="molecule type" value="Genomic_DNA"/>
</dbReference>
<name>A0A9X2FLG5_9LACO</name>
<dbReference type="RefSeq" id="WP_253361230.1">
    <property type="nucleotide sequence ID" value="NZ_JAIULA010000017.1"/>
</dbReference>
<organism evidence="1 2">
    <name type="scientific">Ligilactobacillus ubinensis</name>
    <dbReference type="NCBI Taxonomy" id="2876789"/>
    <lineage>
        <taxon>Bacteria</taxon>
        <taxon>Bacillati</taxon>
        <taxon>Bacillota</taxon>
        <taxon>Bacilli</taxon>
        <taxon>Lactobacillales</taxon>
        <taxon>Lactobacillaceae</taxon>
        <taxon>Ligilactobacillus</taxon>
    </lineage>
</organism>
<reference evidence="1 2" key="1">
    <citation type="journal article" date="2023" name="Int. J. Syst. Evol. Microbiol.">
        <title>Ligilactobacillus ubinensis sp. nov., a novel species isolated from the wild ferment of a durian fruit (Durio zibethinus).</title>
        <authorList>
            <person name="Heng Y.C."/>
            <person name="Menon N."/>
            <person name="Chen B."/>
            <person name="Loo B.Z.L."/>
            <person name="Wong G.W.J."/>
            <person name="Lim A.C.H."/>
            <person name="Silvaraju S."/>
            <person name="Kittelmann S."/>
        </authorList>
    </citation>
    <scope>NUCLEOTIDE SEQUENCE [LARGE SCALE GENOMIC DNA]</scope>
    <source>
        <strain evidence="1 2">WILCCON 0076</strain>
    </source>
</reference>
<keyword evidence="2" id="KW-1185">Reference proteome</keyword>
<comment type="caution">
    <text evidence="1">The sequence shown here is derived from an EMBL/GenBank/DDBJ whole genome shotgun (WGS) entry which is preliminary data.</text>
</comment>
<accession>A0A9X2FLG5</accession>
<gene>
    <name evidence="1" type="ORF">LB941_08680</name>
</gene>
<proteinExistence type="predicted"/>
<dbReference type="AlphaFoldDB" id="A0A9X2FLG5"/>
<protein>
    <submittedName>
        <fullName evidence="1">Uncharacterized protein</fullName>
    </submittedName>
</protein>
<evidence type="ECO:0000313" key="1">
    <source>
        <dbReference type="EMBL" id="MCP0887409.1"/>
    </source>
</evidence>